<organism evidence="2 3">
    <name type="scientific">Extremus antarcticus</name>
    <dbReference type="NCBI Taxonomy" id="702011"/>
    <lineage>
        <taxon>Eukaryota</taxon>
        <taxon>Fungi</taxon>
        <taxon>Dikarya</taxon>
        <taxon>Ascomycota</taxon>
        <taxon>Pezizomycotina</taxon>
        <taxon>Dothideomycetes</taxon>
        <taxon>Dothideomycetidae</taxon>
        <taxon>Mycosphaerellales</taxon>
        <taxon>Extremaceae</taxon>
        <taxon>Extremus</taxon>
    </lineage>
</organism>
<name>A0AAJ0G802_9PEZI</name>
<evidence type="ECO:0000256" key="1">
    <source>
        <dbReference type="SAM" id="MobiDB-lite"/>
    </source>
</evidence>
<proteinExistence type="predicted"/>
<reference evidence="2" key="1">
    <citation type="submission" date="2023-04" db="EMBL/GenBank/DDBJ databases">
        <title>Black Yeasts Isolated from many extreme environments.</title>
        <authorList>
            <person name="Coleine C."/>
            <person name="Stajich J.E."/>
            <person name="Selbmann L."/>
        </authorList>
    </citation>
    <scope>NUCLEOTIDE SEQUENCE</scope>
    <source>
        <strain evidence="2">CCFEE 5312</strain>
    </source>
</reference>
<accession>A0AAJ0G802</accession>
<comment type="caution">
    <text evidence="2">The sequence shown here is derived from an EMBL/GenBank/DDBJ whole genome shotgun (WGS) entry which is preliminary data.</text>
</comment>
<dbReference type="Pfam" id="PF11093">
    <property type="entry name" value="Mitochondr_Som1"/>
    <property type="match status" value="1"/>
</dbReference>
<protein>
    <submittedName>
        <fullName evidence="2">Uncharacterized protein</fullName>
    </submittedName>
</protein>
<dbReference type="EMBL" id="JAWDJX010000025">
    <property type="protein sequence ID" value="KAK3051681.1"/>
    <property type="molecule type" value="Genomic_DNA"/>
</dbReference>
<feature type="compositionally biased region" description="Polar residues" evidence="1">
    <location>
        <begin position="11"/>
        <end position="20"/>
    </location>
</feature>
<gene>
    <name evidence="2" type="ORF">LTR09_007337</name>
</gene>
<dbReference type="AlphaFoldDB" id="A0AAJ0G802"/>
<evidence type="ECO:0000313" key="3">
    <source>
        <dbReference type="Proteomes" id="UP001271007"/>
    </source>
</evidence>
<dbReference type="Proteomes" id="UP001271007">
    <property type="component" value="Unassembled WGS sequence"/>
</dbReference>
<feature type="region of interest" description="Disordered" evidence="1">
    <location>
        <begin position="1"/>
        <end position="25"/>
    </location>
</feature>
<evidence type="ECO:0000313" key="2">
    <source>
        <dbReference type="EMBL" id="KAK3051681.1"/>
    </source>
</evidence>
<sequence length="82" mass="9442">MAPLVEAFPPSQLSKRVQTTTKDRTQKPPVILKDCELKEMMQYFCDLDGPKEDKKSKVVCEPVLRMFRQVNADVEIKDARMA</sequence>
<keyword evidence="3" id="KW-1185">Reference proteome</keyword>
<dbReference type="InterPro" id="IPR024645">
    <property type="entry name" value="Mitochondr_Som1"/>
</dbReference>
<dbReference type="GO" id="GO:0042720">
    <property type="term" value="C:mitochondrial inner membrane peptidase complex"/>
    <property type="evidence" value="ECO:0007669"/>
    <property type="project" value="InterPro"/>
</dbReference>